<reference evidence="3" key="1">
    <citation type="journal article" date="2016" name="Nature">
        <title>Genome evolution in the allotetraploid frog Xenopus laevis.</title>
        <authorList>
            <person name="Session A.M."/>
            <person name="Uno Y."/>
            <person name="Kwon T."/>
            <person name="Chapman J.A."/>
            <person name="Toyoda A."/>
            <person name="Takahashi S."/>
            <person name="Fukui A."/>
            <person name="Hikosaka A."/>
            <person name="Suzuki A."/>
            <person name="Kondo M."/>
            <person name="van Heeringen S.J."/>
            <person name="Quigley I."/>
            <person name="Heinz S."/>
            <person name="Ogino H."/>
            <person name="Ochi H."/>
            <person name="Hellsten U."/>
            <person name="Lyons J.B."/>
            <person name="Simakov O."/>
            <person name="Putnam N."/>
            <person name="Stites J."/>
            <person name="Kuroki Y."/>
            <person name="Tanaka T."/>
            <person name="Michiue T."/>
            <person name="Watanabe M."/>
            <person name="Bogdanovic O."/>
            <person name="Lister R."/>
            <person name="Georgiou G."/>
            <person name="Paranjpe S.S."/>
            <person name="van Kruijsbergen I."/>
            <person name="Shu S."/>
            <person name="Carlson J."/>
            <person name="Kinoshita T."/>
            <person name="Ohta Y."/>
            <person name="Mawaribuchi S."/>
            <person name="Jenkins J."/>
            <person name="Grimwood J."/>
            <person name="Schmutz J."/>
            <person name="Mitros T."/>
            <person name="Mozaffari S.V."/>
            <person name="Suzuki Y."/>
            <person name="Haramoto Y."/>
            <person name="Yamamoto T.S."/>
            <person name="Takagi C."/>
            <person name="Heald R."/>
            <person name="Miller K."/>
            <person name="Haudenschild C."/>
            <person name="Kitzman J."/>
            <person name="Nakayama T."/>
            <person name="Izutsu Y."/>
            <person name="Robert J."/>
            <person name="Fortriede J."/>
            <person name="Burns K."/>
            <person name="Lotay V."/>
            <person name="Karimi K."/>
            <person name="Yasuoka Y."/>
            <person name="Dichmann D.S."/>
            <person name="Flajnik M.F."/>
            <person name="Houston D.W."/>
            <person name="Shendure J."/>
            <person name="DuPasquier L."/>
            <person name="Vize P.D."/>
            <person name="Zorn A.M."/>
            <person name="Ito M."/>
            <person name="Marcotte E.M."/>
            <person name="Wallingford J.B."/>
            <person name="Ito Y."/>
            <person name="Asashima M."/>
            <person name="Ueno N."/>
            <person name="Matsuda Y."/>
            <person name="Veenstra G.J."/>
            <person name="Fujiyama A."/>
            <person name="Harland R.M."/>
            <person name="Taira M."/>
            <person name="Rokhsar D.S."/>
        </authorList>
    </citation>
    <scope>NUCLEOTIDE SEQUENCE [LARGE SCALE GENOMIC DNA]</scope>
    <source>
        <strain evidence="3">J</strain>
    </source>
</reference>
<sequence>MNNPTICRHFHGIVRDALSHASGCSAILFLALCQFWVMSSFLHMNCNGRISQTSEQHRINGYTHTLMEEDNMLLVIKQDSYCACTHTHTSFDACGFYFLIIYKASKLSTGKWVVSVA</sequence>
<feature type="transmembrane region" description="Helical" evidence="1">
    <location>
        <begin position="20"/>
        <end position="42"/>
    </location>
</feature>
<keyword evidence="1" id="KW-1133">Transmembrane helix</keyword>
<keyword evidence="1" id="KW-0812">Transmembrane</keyword>
<evidence type="ECO:0000313" key="2">
    <source>
        <dbReference type="EMBL" id="OCT86711.1"/>
    </source>
</evidence>
<gene>
    <name evidence="2" type="ORF">XELAEV_18020400mg</name>
</gene>
<name>A0A974D9A4_XENLA</name>
<dbReference type="AlphaFoldDB" id="A0A974D9A4"/>
<keyword evidence="1" id="KW-0472">Membrane</keyword>
<accession>A0A974D9A4</accession>
<evidence type="ECO:0000256" key="1">
    <source>
        <dbReference type="SAM" id="Phobius"/>
    </source>
</evidence>
<protein>
    <submittedName>
        <fullName evidence="2">Uncharacterized protein</fullName>
    </submittedName>
</protein>
<dbReference type="EMBL" id="CM004471">
    <property type="protein sequence ID" value="OCT86711.1"/>
    <property type="molecule type" value="Genomic_DNA"/>
</dbReference>
<proteinExistence type="predicted"/>
<dbReference type="Proteomes" id="UP000694892">
    <property type="component" value="Chromosome 3S"/>
</dbReference>
<organism evidence="2 3">
    <name type="scientific">Xenopus laevis</name>
    <name type="common">African clawed frog</name>
    <dbReference type="NCBI Taxonomy" id="8355"/>
    <lineage>
        <taxon>Eukaryota</taxon>
        <taxon>Metazoa</taxon>
        <taxon>Chordata</taxon>
        <taxon>Craniata</taxon>
        <taxon>Vertebrata</taxon>
        <taxon>Euteleostomi</taxon>
        <taxon>Amphibia</taxon>
        <taxon>Batrachia</taxon>
        <taxon>Anura</taxon>
        <taxon>Pipoidea</taxon>
        <taxon>Pipidae</taxon>
        <taxon>Xenopodinae</taxon>
        <taxon>Xenopus</taxon>
        <taxon>Xenopus</taxon>
    </lineage>
</organism>
<evidence type="ECO:0000313" key="3">
    <source>
        <dbReference type="Proteomes" id="UP000694892"/>
    </source>
</evidence>